<keyword evidence="2" id="KW-1185">Reference proteome</keyword>
<dbReference type="AlphaFoldDB" id="A0ABD1EV92"/>
<evidence type="ECO:0000313" key="1">
    <source>
        <dbReference type="EMBL" id="KAL1502376.1"/>
    </source>
</evidence>
<evidence type="ECO:0000313" key="2">
    <source>
        <dbReference type="Proteomes" id="UP001566132"/>
    </source>
</evidence>
<sequence length="89" mass="10581">MKKSLEQQGWTNKSFSEKTTYVSQKHGRATCNARTFKEMVSAHKIKCFIHLWPFYRLIPQILQLHDKDIRMRLTGLDALRTITECYFTD</sequence>
<organism evidence="1 2">
    <name type="scientific">Hypothenemus hampei</name>
    <name type="common">Coffee berry borer</name>
    <dbReference type="NCBI Taxonomy" id="57062"/>
    <lineage>
        <taxon>Eukaryota</taxon>
        <taxon>Metazoa</taxon>
        <taxon>Ecdysozoa</taxon>
        <taxon>Arthropoda</taxon>
        <taxon>Hexapoda</taxon>
        <taxon>Insecta</taxon>
        <taxon>Pterygota</taxon>
        <taxon>Neoptera</taxon>
        <taxon>Endopterygota</taxon>
        <taxon>Coleoptera</taxon>
        <taxon>Polyphaga</taxon>
        <taxon>Cucujiformia</taxon>
        <taxon>Curculionidae</taxon>
        <taxon>Scolytinae</taxon>
        <taxon>Hypothenemus</taxon>
    </lineage>
</organism>
<protein>
    <submittedName>
        <fullName evidence="1">Uncharacterized protein</fullName>
    </submittedName>
</protein>
<reference evidence="1 2" key="1">
    <citation type="submission" date="2024-05" db="EMBL/GenBank/DDBJ databases">
        <title>Genetic variation in Jamaican populations of the coffee berry borer (Hypothenemus hampei).</title>
        <authorList>
            <person name="Errbii M."/>
            <person name="Myrie A."/>
        </authorList>
    </citation>
    <scope>NUCLEOTIDE SEQUENCE [LARGE SCALE GENOMIC DNA]</scope>
    <source>
        <strain evidence="1">JA-Hopewell-2020-01-JO</strain>
        <tissue evidence="1">Whole body</tissue>
    </source>
</reference>
<comment type="caution">
    <text evidence="1">The sequence shown here is derived from an EMBL/GenBank/DDBJ whole genome shotgun (WGS) entry which is preliminary data.</text>
</comment>
<name>A0ABD1EV92_HYPHA</name>
<dbReference type="Proteomes" id="UP001566132">
    <property type="component" value="Unassembled WGS sequence"/>
</dbReference>
<gene>
    <name evidence="1" type="ORF">ABEB36_007523</name>
</gene>
<accession>A0ABD1EV92</accession>
<proteinExistence type="predicted"/>
<dbReference type="EMBL" id="JBDJPC010000005">
    <property type="protein sequence ID" value="KAL1502376.1"/>
    <property type="molecule type" value="Genomic_DNA"/>
</dbReference>